<protein>
    <submittedName>
        <fullName evidence="2">Uncharacterized protein</fullName>
    </submittedName>
</protein>
<comment type="caution">
    <text evidence="2">The sequence shown here is derived from an EMBL/GenBank/DDBJ whole genome shotgun (WGS) entry which is preliminary data.</text>
</comment>
<evidence type="ECO:0000313" key="2">
    <source>
        <dbReference type="EMBL" id="TCV91457.1"/>
    </source>
</evidence>
<keyword evidence="1" id="KW-0812">Transmembrane</keyword>
<gene>
    <name evidence="2" type="ORF">EC912_11150</name>
</gene>
<accession>A0A4R3YGR5</accession>
<evidence type="ECO:0000313" key="3">
    <source>
        <dbReference type="Proteomes" id="UP000295645"/>
    </source>
</evidence>
<proteinExistence type="predicted"/>
<keyword evidence="1" id="KW-1133">Transmembrane helix</keyword>
<organism evidence="2 3">
    <name type="scientific">Luteibacter rhizovicinus</name>
    <dbReference type="NCBI Taxonomy" id="242606"/>
    <lineage>
        <taxon>Bacteria</taxon>
        <taxon>Pseudomonadati</taxon>
        <taxon>Pseudomonadota</taxon>
        <taxon>Gammaproteobacteria</taxon>
        <taxon>Lysobacterales</taxon>
        <taxon>Rhodanobacteraceae</taxon>
        <taxon>Luteibacter</taxon>
    </lineage>
</organism>
<keyword evidence="3" id="KW-1185">Reference proteome</keyword>
<feature type="transmembrane region" description="Helical" evidence="1">
    <location>
        <begin position="31"/>
        <end position="61"/>
    </location>
</feature>
<feature type="transmembrane region" description="Helical" evidence="1">
    <location>
        <begin position="67"/>
        <end position="86"/>
    </location>
</feature>
<dbReference type="AlphaFoldDB" id="A0A4R3YGR5"/>
<sequence>MLYLGRSEFLPWHSSATGRSWRDIDERMRTLLLALIRLLGWAYLAAAFAGFCGIYVTFFAAGGLPSLLVLQCLGLLVAIPPLMVTMRIRASTGASTPVWPVAAVVALFTMGIVLMLVSTLCRA</sequence>
<dbReference type="EMBL" id="SMCS01000011">
    <property type="protein sequence ID" value="TCV91457.1"/>
    <property type="molecule type" value="Genomic_DNA"/>
</dbReference>
<evidence type="ECO:0000256" key="1">
    <source>
        <dbReference type="SAM" id="Phobius"/>
    </source>
</evidence>
<reference evidence="2 3" key="1">
    <citation type="submission" date="2019-03" db="EMBL/GenBank/DDBJ databases">
        <title>Above-ground endophytic microbial communities from plants in different locations in the United States.</title>
        <authorList>
            <person name="Frank C."/>
        </authorList>
    </citation>
    <scope>NUCLEOTIDE SEQUENCE [LARGE SCALE GENOMIC DNA]</scope>
    <source>
        <strain evidence="2 3">LP_13_YM</strain>
    </source>
</reference>
<name>A0A4R3YGR5_9GAMM</name>
<keyword evidence="1" id="KW-0472">Membrane</keyword>
<dbReference type="Proteomes" id="UP000295645">
    <property type="component" value="Unassembled WGS sequence"/>
</dbReference>
<feature type="transmembrane region" description="Helical" evidence="1">
    <location>
        <begin position="98"/>
        <end position="120"/>
    </location>
</feature>